<dbReference type="InterPro" id="IPR051651">
    <property type="entry name" value="DMTF1_DNA-bind_reg"/>
</dbReference>
<sequence length="909" mass="102624">MDSSQDVERQTAKKRRKKKRQSADEDSFIPNSQQTTSPTTNSSPLVQSIEAARRKNPNSKKWNDNDDPLEIARRDLQKWLKRKQMQEAVLENRARWVQMPNNKWGIKFYKPGEAPEKELTEVEAARLRLVKGEMERYRQSLEASQQAEGKKEQGMQTDEKQGEDADNAKPARQKRKKSEASEKGAADEVQQAPGRAANVEDASIPARAAAENEEPTESKRAKKRKRRSGEEVPVSQSEPALEAQEPRRKKKKQKTQDEPEQVSEPRRPMQESARNAELLQKGLQANAENVAAWLASQDDPEAPPESNAVDAVEGASGDVKPNKRKRVSRYVEDDEEDYDPSKETTESIAPTTTAPTTSAPKASGKSKSSGAFTAEEKVICDLVFGQVQQKLGLSDAELKAQIQQWRTAGIFKAELEEALPNRSKAQIRKFAQRRYHPYERGAWTADQDEALRDAHARWPGQWTKIRDLVDRSAGDCKDRWVKHIQFGDDKATGPWSQKEEIKLLEAVEECIETIKKERSKDRAMLKDRERLESMINWQTVSDKVAGGRSSKRCREKFEKLKAREQKGEPVVAAEQESTSASANDAAKEASKEKGAKKLLEGFEIGDYYDVFAEVHTAFKDHSAHFHDERNVLWSIVAQKNQASRFNTTWLGGALRRVAVETALKDWPINSKKIKRKIEQAETIPAKALQLAKLVEKRCADDTASLPRTFKPELIGKTAAEIVMLKMASKKQQSKKEDLSKEIVSDSEAEEDGDVLQESKATEEEQEQEVPETSEDELISPENDIRRDPSPTRENEQDEDEAAPESDGSVYEEKEDHEEDEDDASDNDAAQVVPEPQAEEPEPKRFRRPRVPKREDDIPVSSINSRVGMDSTQASPSLSPEAFLQRCRTAGKRQHEEYVATTSGGSKRRR</sequence>
<feature type="compositionally biased region" description="Low complexity" evidence="4">
    <location>
        <begin position="346"/>
        <end position="368"/>
    </location>
</feature>
<dbReference type="GO" id="GO:0005634">
    <property type="term" value="C:nucleus"/>
    <property type="evidence" value="ECO:0007669"/>
    <property type="project" value="UniProtKB-SubCell"/>
</dbReference>
<dbReference type="Proteomes" id="UP000799537">
    <property type="component" value="Unassembled WGS sequence"/>
</dbReference>
<dbReference type="PROSITE" id="PS51294">
    <property type="entry name" value="HTH_MYB"/>
    <property type="match status" value="1"/>
</dbReference>
<keyword evidence="8" id="KW-1185">Reference proteome</keyword>
<feature type="compositionally biased region" description="Basic and acidic residues" evidence="4">
    <location>
        <begin position="1"/>
        <end position="11"/>
    </location>
</feature>
<dbReference type="InterPro" id="IPR009057">
    <property type="entry name" value="Homeodomain-like_sf"/>
</dbReference>
<evidence type="ECO:0000313" key="7">
    <source>
        <dbReference type="EMBL" id="KAF2173610.1"/>
    </source>
</evidence>
<evidence type="ECO:0000313" key="8">
    <source>
        <dbReference type="Proteomes" id="UP000799537"/>
    </source>
</evidence>
<evidence type="ECO:0000256" key="3">
    <source>
        <dbReference type="ARBA" id="ARBA00023242"/>
    </source>
</evidence>
<dbReference type="PROSITE" id="PS50090">
    <property type="entry name" value="MYB_LIKE"/>
    <property type="match status" value="2"/>
</dbReference>
<dbReference type="InterPro" id="IPR017930">
    <property type="entry name" value="Myb_dom"/>
</dbReference>
<feature type="compositionally biased region" description="Basic and acidic residues" evidence="4">
    <location>
        <begin position="782"/>
        <end position="794"/>
    </location>
</feature>
<dbReference type="EMBL" id="ML993579">
    <property type="protein sequence ID" value="KAF2173610.1"/>
    <property type="molecule type" value="Genomic_DNA"/>
</dbReference>
<feature type="region of interest" description="Disordered" evidence="4">
    <location>
        <begin position="137"/>
        <end position="368"/>
    </location>
</feature>
<feature type="compositionally biased region" description="Basic and acidic residues" evidence="4">
    <location>
        <begin position="733"/>
        <end position="743"/>
    </location>
</feature>
<dbReference type="SUPFAM" id="SSF46689">
    <property type="entry name" value="Homeodomain-like"/>
    <property type="match status" value="2"/>
</dbReference>
<feature type="compositionally biased region" description="Acidic residues" evidence="4">
    <location>
        <begin position="744"/>
        <end position="754"/>
    </location>
</feature>
<evidence type="ECO:0000259" key="5">
    <source>
        <dbReference type="PROSITE" id="PS50090"/>
    </source>
</evidence>
<feature type="domain" description="Myb-like" evidence="5">
    <location>
        <begin position="487"/>
        <end position="561"/>
    </location>
</feature>
<feature type="domain" description="Myb-like" evidence="5">
    <location>
        <begin position="440"/>
        <end position="484"/>
    </location>
</feature>
<evidence type="ECO:0000256" key="1">
    <source>
        <dbReference type="ARBA" id="ARBA00004123"/>
    </source>
</evidence>
<dbReference type="GO" id="GO:0000976">
    <property type="term" value="F:transcription cis-regulatory region binding"/>
    <property type="evidence" value="ECO:0007669"/>
    <property type="project" value="TreeGrafter"/>
</dbReference>
<feature type="region of interest" description="Disordered" evidence="4">
    <location>
        <begin position="727"/>
        <end position="909"/>
    </location>
</feature>
<dbReference type="CDD" id="cd00167">
    <property type="entry name" value="SANT"/>
    <property type="match status" value="2"/>
</dbReference>
<keyword evidence="2" id="KW-0238">DNA-binding</keyword>
<feature type="compositionally biased region" description="Polar residues" evidence="4">
    <location>
        <begin position="899"/>
        <end position="909"/>
    </location>
</feature>
<feature type="compositionally biased region" description="Basic and acidic residues" evidence="4">
    <location>
        <begin position="148"/>
        <end position="169"/>
    </location>
</feature>
<feature type="region of interest" description="Disordered" evidence="4">
    <location>
        <begin position="564"/>
        <end position="590"/>
    </location>
</feature>
<keyword evidence="3" id="KW-0539">Nucleus</keyword>
<evidence type="ECO:0000256" key="4">
    <source>
        <dbReference type="SAM" id="MobiDB-lite"/>
    </source>
</evidence>
<dbReference type="PANTHER" id="PTHR46380">
    <property type="entry name" value="CYCLIN-D-BINDING MYB-LIKE TRANSCRIPTION FACTOR 1"/>
    <property type="match status" value="1"/>
</dbReference>
<feature type="domain" description="HTH myb-type" evidence="6">
    <location>
        <begin position="440"/>
        <end position="488"/>
    </location>
</feature>
<dbReference type="Gene3D" id="1.10.10.60">
    <property type="entry name" value="Homeodomain-like"/>
    <property type="match status" value="2"/>
</dbReference>
<dbReference type="PANTHER" id="PTHR46380:SF2">
    <property type="entry name" value="CYCLIN-D-BINDING MYB-LIKE TRANSCRIPTION FACTOR 1"/>
    <property type="match status" value="1"/>
</dbReference>
<evidence type="ECO:0008006" key="9">
    <source>
        <dbReference type="Google" id="ProtNLM"/>
    </source>
</evidence>
<dbReference type="GO" id="GO:0003700">
    <property type="term" value="F:DNA-binding transcription factor activity"/>
    <property type="evidence" value="ECO:0007669"/>
    <property type="project" value="TreeGrafter"/>
</dbReference>
<proteinExistence type="predicted"/>
<dbReference type="OrthoDB" id="39591at2759"/>
<organism evidence="7 8">
    <name type="scientific">Zasmidium cellare ATCC 36951</name>
    <dbReference type="NCBI Taxonomy" id="1080233"/>
    <lineage>
        <taxon>Eukaryota</taxon>
        <taxon>Fungi</taxon>
        <taxon>Dikarya</taxon>
        <taxon>Ascomycota</taxon>
        <taxon>Pezizomycotina</taxon>
        <taxon>Dothideomycetes</taxon>
        <taxon>Dothideomycetidae</taxon>
        <taxon>Mycosphaerellales</taxon>
        <taxon>Mycosphaerellaceae</taxon>
        <taxon>Zasmidium</taxon>
    </lineage>
</organism>
<reference evidence="7" key="1">
    <citation type="journal article" date="2020" name="Stud. Mycol.">
        <title>101 Dothideomycetes genomes: a test case for predicting lifestyles and emergence of pathogens.</title>
        <authorList>
            <person name="Haridas S."/>
            <person name="Albert R."/>
            <person name="Binder M."/>
            <person name="Bloem J."/>
            <person name="Labutti K."/>
            <person name="Salamov A."/>
            <person name="Andreopoulos B."/>
            <person name="Baker S."/>
            <person name="Barry K."/>
            <person name="Bills G."/>
            <person name="Bluhm B."/>
            <person name="Cannon C."/>
            <person name="Castanera R."/>
            <person name="Culley D."/>
            <person name="Daum C."/>
            <person name="Ezra D."/>
            <person name="Gonzalez J."/>
            <person name="Henrissat B."/>
            <person name="Kuo A."/>
            <person name="Liang C."/>
            <person name="Lipzen A."/>
            <person name="Lutzoni F."/>
            <person name="Magnuson J."/>
            <person name="Mondo S."/>
            <person name="Nolan M."/>
            <person name="Ohm R."/>
            <person name="Pangilinan J."/>
            <person name="Park H.-J."/>
            <person name="Ramirez L."/>
            <person name="Alfaro M."/>
            <person name="Sun H."/>
            <person name="Tritt A."/>
            <person name="Yoshinaga Y."/>
            <person name="Zwiers L.-H."/>
            <person name="Turgeon B."/>
            <person name="Goodwin S."/>
            <person name="Spatafora J."/>
            <person name="Crous P."/>
            <person name="Grigoriev I."/>
        </authorList>
    </citation>
    <scope>NUCLEOTIDE SEQUENCE</scope>
    <source>
        <strain evidence="7">ATCC 36951</strain>
    </source>
</reference>
<feature type="compositionally biased region" description="Low complexity" evidence="4">
    <location>
        <begin position="30"/>
        <end position="44"/>
    </location>
</feature>
<accession>A0A6A6D5G3</accession>
<dbReference type="RefSeq" id="XP_033674499.1">
    <property type="nucleotide sequence ID" value="XM_033803387.1"/>
</dbReference>
<dbReference type="InterPro" id="IPR001005">
    <property type="entry name" value="SANT/Myb"/>
</dbReference>
<evidence type="ECO:0000256" key="2">
    <source>
        <dbReference type="ARBA" id="ARBA00023125"/>
    </source>
</evidence>
<gene>
    <name evidence="7" type="ORF">M409DRAFT_15888</name>
</gene>
<dbReference type="Pfam" id="PF00249">
    <property type="entry name" value="Myb_DNA-binding"/>
    <property type="match status" value="1"/>
</dbReference>
<comment type="subcellular location">
    <subcellularLocation>
        <location evidence="1">Nucleus</location>
    </subcellularLocation>
</comment>
<evidence type="ECO:0000259" key="6">
    <source>
        <dbReference type="PROSITE" id="PS51294"/>
    </source>
</evidence>
<feature type="compositionally biased region" description="Acidic residues" evidence="4">
    <location>
        <begin position="812"/>
        <end position="825"/>
    </location>
</feature>
<dbReference type="SMART" id="SM00717">
    <property type="entry name" value="SANT"/>
    <property type="match status" value="2"/>
</dbReference>
<feature type="compositionally biased region" description="Acidic residues" evidence="4">
    <location>
        <begin position="763"/>
        <end position="778"/>
    </location>
</feature>
<feature type="compositionally biased region" description="Low complexity" evidence="4">
    <location>
        <begin position="826"/>
        <end position="835"/>
    </location>
</feature>
<dbReference type="AlphaFoldDB" id="A0A6A6D5G3"/>
<feature type="region of interest" description="Disordered" evidence="4">
    <location>
        <begin position="1"/>
        <end position="69"/>
    </location>
</feature>
<dbReference type="GeneID" id="54556659"/>
<feature type="compositionally biased region" description="Polar residues" evidence="4">
    <location>
        <begin position="860"/>
        <end position="877"/>
    </location>
</feature>
<protein>
    <recommendedName>
        <fullName evidence="9">Myb-like domain-containing protein</fullName>
    </recommendedName>
</protein>
<name>A0A6A6D5G3_ZASCE</name>